<dbReference type="Pfam" id="PF24764">
    <property type="entry name" value="rva_4"/>
    <property type="match status" value="2"/>
</dbReference>
<accession>A0AA47NTB4</accession>
<proteinExistence type="predicted"/>
<sequence length="370" mass="43238">MEEVTHHTWEKFIDFYFSIGLTYKDITSVLALRYSFDISERHLKRILRARGLSRRKGYCDLAVLVEFISNELQYSGQLHGYRWMYAKCREHGLRIKKEDVRLVLKELDPRGVSLRQARRLRRRSYFSRGPNFIWHMDSYDKLKPYGFCINGSIDGFARKIIWLNAYTTSSDPKLIGEAISVPKTATGFQRFLVPIHPDSTVDSYLEGASTANQRIEYWWRFLRNQCVQFWMSLFADIRDNGFFDGGFLDKAILQFSCMGLIQDELDDTAQVWNTHTIRPSKNISVPSGRPNVMYALPQLYGTRDFLSPVDDEHLQLCKDECVFRRPIPCDPDVYELCNILMAESHLTLPRDPYQAVNLYRHLREAITASL</sequence>
<feature type="domain" description="Integrase core" evidence="1">
    <location>
        <begin position="128"/>
        <end position="169"/>
    </location>
</feature>
<evidence type="ECO:0000259" key="1">
    <source>
        <dbReference type="Pfam" id="PF24764"/>
    </source>
</evidence>
<protein>
    <recommendedName>
        <fullName evidence="1">Integrase core domain-containing protein</fullName>
    </recommendedName>
</protein>
<gene>
    <name evidence="2" type="ORF">N1851_026050</name>
</gene>
<feature type="domain" description="Integrase core" evidence="1">
    <location>
        <begin position="202"/>
        <end position="283"/>
    </location>
</feature>
<dbReference type="InterPro" id="IPR058913">
    <property type="entry name" value="Integrase_dom_put"/>
</dbReference>
<dbReference type="AlphaFoldDB" id="A0AA47NTB4"/>
<reference evidence="2" key="1">
    <citation type="journal article" date="2023" name="Front. Mar. Sci.">
        <title>A new Merluccius polli reference genome to investigate the effects of global change in West African waters.</title>
        <authorList>
            <person name="Mateo J.L."/>
            <person name="Blanco-Fernandez C."/>
            <person name="Garcia-Vazquez E."/>
            <person name="Machado-Schiaffino G."/>
        </authorList>
    </citation>
    <scope>NUCLEOTIDE SEQUENCE</scope>
    <source>
        <strain evidence="2">C29</strain>
        <tissue evidence="2">Fin</tissue>
    </source>
</reference>
<organism evidence="2 3">
    <name type="scientific">Merluccius polli</name>
    <name type="common">Benguela hake</name>
    <name type="synonym">Merluccius cadenati</name>
    <dbReference type="NCBI Taxonomy" id="89951"/>
    <lineage>
        <taxon>Eukaryota</taxon>
        <taxon>Metazoa</taxon>
        <taxon>Chordata</taxon>
        <taxon>Craniata</taxon>
        <taxon>Vertebrata</taxon>
        <taxon>Euteleostomi</taxon>
        <taxon>Actinopterygii</taxon>
        <taxon>Neopterygii</taxon>
        <taxon>Teleostei</taxon>
        <taxon>Neoteleostei</taxon>
        <taxon>Acanthomorphata</taxon>
        <taxon>Zeiogadaria</taxon>
        <taxon>Gadariae</taxon>
        <taxon>Gadiformes</taxon>
        <taxon>Gadoidei</taxon>
        <taxon>Merlucciidae</taxon>
        <taxon>Merluccius</taxon>
    </lineage>
</organism>
<dbReference type="EMBL" id="JAOPHQ010004852">
    <property type="protein sequence ID" value="KAK0137746.1"/>
    <property type="molecule type" value="Genomic_DNA"/>
</dbReference>
<keyword evidence="3" id="KW-1185">Reference proteome</keyword>
<evidence type="ECO:0000313" key="3">
    <source>
        <dbReference type="Proteomes" id="UP001174136"/>
    </source>
</evidence>
<dbReference type="Proteomes" id="UP001174136">
    <property type="component" value="Unassembled WGS sequence"/>
</dbReference>
<name>A0AA47NTB4_MERPO</name>
<evidence type="ECO:0000313" key="2">
    <source>
        <dbReference type="EMBL" id="KAK0137746.1"/>
    </source>
</evidence>
<dbReference type="PANTHER" id="PTHR46791">
    <property type="entry name" value="EXPRESSED PROTEIN"/>
    <property type="match status" value="1"/>
</dbReference>
<dbReference type="PANTHER" id="PTHR46791:SF13">
    <property type="entry name" value="CLR5 DOMAIN-CONTAINING PROTEIN"/>
    <property type="match status" value="1"/>
</dbReference>
<comment type="caution">
    <text evidence="2">The sequence shown here is derived from an EMBL/GenBank/DDBJ whole genome shotgun (WGS) entry which is preliminary data.</text>
</comment>